<dbReference type="Proteomes" id="UP001295740">
    <property type="component" value="Unassembled WGS sequence"/>
</dbReference>
<reference evidence="3" key="1">
    <citation type="submission" date="2023-10" db="EMBL/GenBank/DDBJ databases">
        <authorList>
            <person name="Hackl T."/>
        </authorList>
    </citation>
    <scope>NUCLEOTIDE SEQUENCE</scope>
</reference>
<feature type="transmembrane region" description="Helical" evidence="1">
    <location>
        <begin position="336"/>
        <end position="355"/>
    </location>
</feature>
<dbReference type="GO" id="GO:0016747">
    <property type="term" value="F:acyltransferase activity, transferring groups other than amino-acyl groups"/>
    <property type="evidence" value="ECO:0007669"/>
    <property type="project" value="InterPro"/>
</dbReference>
<dbReference type="EMBL" id="CAUWAG010000012">
    <property type="protein sequence ID" value="CAJ2509207.1"/>
    <property type="molecule type" value="Genomic_DNA"/>
</dbReference>
<dbReference type="InterPro" id="IPR002656">
    <property type="entry name" value="Acyl_transf_3_dom"/>
</dbReference>
<evidence type="ECO:0000313" key="4">
    <source>
        <dbReference type="Proteomes" id="UP001295740"/>
    </source>
</evidence>
<keyword evidence="4" id="KW-1185">Reference proteome</keyword>
<feature type="transmembrane region" description="Helical" evidence="1">
    <location>
        <begin position="254"/>
        <end position="270"/>
    </location>
</feature>
<keyword evidence="1" id="KW-0472">Membrane</keyword>
<feature type="domain" description="Acyltransferase 3" evidence="2">
    <location>
        <begin position="10"/>
        <end position="347"/>
    </location>
</feature>
<comment type="caution">
    <text evidence="3">The sequence shown here is derived from an EMBL/GenBank/DDBJ whole genome shotgun (WGS) entry which is preliminary data.</text>
</comment>
<dbReference type="Pfam" id="PF01757">
    <property type="entry name" value="Acyl_transf_3"/>
    <property type="match status" value="1"/>
</dbReference>
<feature type="transmembrane region" description="Helical" evidence="1">
    <location>
        <begin position="107"/>
        <end position="129"/>
    </location>
</feature>
<feature type="transmembrane region" description="Helical" evidence="1">
    <location>
        <begin position="177"/>
        <end position="198"/>
    </location>
</feature>
<gene>
    <name evidence="3" type="ORF">KHLLAP_LOCUS9675</name>
</gene>
<feature type="transmembrane region" description="Helical" evidence="1">
    <location>
        <begin position="210"/>
        <end position="233"/>
    </location>
</feature>
<feature type="transmembrane region" description="Helical" evidence="1">
    <location>
        <begin position="387"/>
        <end position="405"/>
    </location>
</feature>
<dbReference type="PANTHER" id="PTHR23028:SF128">
    <property type="entry name" value="ACYLTRANSFERASE 3 DOMAIN-CONTAINING PROTEIN"/>
    <property type="match status" value="1"/>
</dbReference>
<organism evidence="3 4">
    <name type="scientific">Anthostomella pinea</name>
    <dbReference type="NCBI Taxonomy" id="933095"/>
    <lineage>
        <taxon>Eukaryota</taxon>
        <taxon>Fungi</taxon>
        <taxon>Dikarya</taxon>
        <taxon>Ascomycota</taxon>
        <taxon>Pezizomycotina</taxon>
        <taxon>Sordariomycetes</taxon>
        <taxon>Xylariomycetidae</taxon>
        <taxon>Xylariales</taxon>
        <taxon>Xylariaceae</taxon>
        <taxon>Anthostomella</taxon>
    </lineage>
</organism>
<dbReference type="InterPro" id="IPR050879">
    <property type="entry name" value="Acyltransferase_3"/>
</dbReference>
<sequence>MAIGKEGNVKWVDGLRGLASTLVVLTHIARAFDGDLFLPVSAEGTSPRLLQLPFLRILVQGRIGVTIFSFVTGYVCALKPIKLYRQNNQDAAFTSIAKSALRRVPRLVIPCAFATFISWIMAELGMFLIGKRSDCWWCGMTAPDQVPNIFVAFKSLIFNIINTWTKGANAYDGNQWTLLPLLRGSMQVYTFIIATSYIQPRYRMIASMMMYFYFYIGGDSAFGMQFFWGVFLCDVQNTPAATEWLTNRPKTSRLLAIIFLTLGLYVASYPEGHAEWATWSHQMFKVLVRITPSNPDFPRYASGIGLQLITLGLHFSPGLRDFLSSKYLLWLGKQSFAVYLLHGPLLRSVLCWMVYGIHLPPDISNENGDTIQGKLVFPNGWRLMLSLPFWIPLNYGVAMLWTGYVDPWCANLTEKIVSYVNLDRDEKGILLPQ</sequence>
<dbReference type="PANTHER" id="PTHR23028">
    <property type="entry name" value="ACETYLTRANSFERASE"/>
    <property type="match status" value="1"/>
</dbReference>
<protein>
    <submittedName>
        <fullName evidence="3">Uu.00g142330.m01.CDS01</fullName>
    </submittedName>
</protein>
<keyword evidence="1" id="KW-1133">Transmembrane helix</keyword>
<feature type="transmembrane region" description="Helical" evidence="1">
    <location>
        <begin position="57"/>
        <end position="77"/>
    </location>
</feature>
<accession>A0AAI8VRM6</accession>
<proteinExistence type="predicted"/>
<name>A0AAI8VRM6_9PEZI</name>
<evidence type="ECO:0000259" key="2">
    <source>
        <dbReference type="Pfam" id="PF01757"/>
    </source>
</evidence>
<keyword evidence="1" id="KW-0812">Transmembrane</keyword>
<evidence type="ECO:0000313" key="3">
    <source>
        <dbReference type="EMBL" id="CAJ2509207.1"/>
    </source>
</evidence>
<dbReference type="AlphaFoldDB" id="A0AAI8VRM6"/>
<evidence type="ECO:0000256" key="1">
    <source>
        <dbReference type="SAM" id="Phobius"/>
    </source>
</evidence>